<evidence type="ECO:0000313" key="7">
    <source>
        <dbReference type="Proteomes" id="UP000490939"/>
    </source>
</evidence>
<dbReference type="InterPro" id="IPR008278">
    <property type="entry name" value="4-PPantetheinyl_Trfase_dom"/>
</dbReference>
<protein>
    <recommendedName>
        <fullName evidence="2">4'-phosphopantetheinyl transferase domain-containing protein</fullName>
    </recommendedName>
</protein>
<evidence type="ECO:0000259" key="2">
    <source>
        <dbReference type="Pfam" id="PF01648"/>
    </source>
</evidence>
<dbReference type="GO" id="GO:0000287">
    <property type="term" value="F:magnesium ion binding"/>
    <property type="evidence" value="ECO:0007669"/>
    <property type="project" value="InterPro"/>
</dbReference>
<dbReference type="SUPFAM" id="SSF56214">
    <property type="entry name" value="4'-phosphopantetheinyl transferase"/>
    <property type="match status" value="1"/>
</dbReference>
<dbReference type="AlphaFoldDB" id="A0A8H3YYA8"/>
<dbReference type="Proteomes" id="UP000447873">
    <property type="component" value="Unassembled WGS sequence"/>
</dbReference>
<dbReference type="Gene3D" id="3.90.470.20">
    <property type="entry name" value="4'-phosphopantetheinyl transferase domain"/>
    <property type="match status" value="1"/>
</dbReference>
<keyword evidence="7" id="KW-1185">Reference proteome</keyword>
<feature type="domain" description="4'-phosphopantetheinyl transferase" evidence="2">
    <location>
        <begin position="81"/>
        <end position="178"/>
    </location>
</feature>
<evidence type="ECO:0000313" key="6">
    <source>
        <dbReference type="Proteomes" id="UP000447873"/>
    </source>
</evidence>
<dbReference type="Proteomes" id="UP000490939">
    <property type="component" value="Unassembled WGS sequence"/>
</dbReference>
<dbReference type="EMBL" id="WNWQ01001103">
    <property type="protein sequence ID" value="KAE9962276.1"/>
    <property type="molecule type" value="Genomic_DNA"/>
</dbReference>
<evidence type="ECO:0000313" key="3">
    <source>
        <dbReference type="EMBL" id="KAE9962276.1"/>
    </source>
</evidence>
<gene>
    <name evidence="3" type="ORF">BLS_000577</name>
    <name evidence="4" type="ORF">EG327_009938</name>
    <name evidence="5" type="ORF">EG328_002642</name>
</gene>
<keyword evidence="1" id="KW-0808">Transferase</keyword>
<sequence>MQIRPLTAKLSNAVRAASSTPTIRRVTSIESVNVTSSSRPREKSQLEQYFPNIRPAVLPYYVGTDICHVPRIEKVLYLDSTWPHSKAKGNKFPKPDINHRFLERLFNDYELDYINRTRLLDLTESRKLHFTNFVAGRWAAKEAIIKSAPPSRRLMLQDVMIIGFAKTDADKPRGIILTTKCAKELEAIRKRNRVCVAETPLPRPEAIEQKPDSHPVSKDMVETDSKIRIGTHDIEGQEVRLSISHDGAYATAVAISPLDDLGMLQMVRENDTGPASRKSELEMDHHVGQVEEAPRGFNRHHVEKRAFKRLDLRKGSELSQTAHTLPGATH</sequence>
<dbReference type="OrthoDB" id="15433at2759"/>
<dbReference type="Pfam" id="PF01648">
    <property type="entry name" value="ACPS"/>
    <property type="match status" value="1"/>
</dbReference>
<name>A0A8H3YYA8_VENIN</name>
<accession>A0A8H3YYA8</accession>
<evidence type="ECO:0000313" key="4">
    <source>
        <dbReference type="EMBL" id="KAE9971244.1"/>
    </source>
</evidence>
<proteinExistence type="predicted"/>
<dbReference type="EMBL" id="WNWS01000175">
    <property type="protein sequence ID" value="KAE9976373.1"/>
    <property type="molecule type" value="Genomic_DNA"/>
</dbReference>
<organism evidence="5 6">
    <name type="scientific">Venturia inaequalis</name>
    <name type="common">Apple scab fungus</name>
    <dbReference type="NCBI Taxonomy" id="5025"/>
    <lineage>
        <taxon>Eukaryota</taxon>
        <taxon>Fungi</taxon>
        <taxon>Dikarya</taxon>
        <taxon>Ascomycota</taxon>
        <taxon>Pezizomycotina</taxon>
        <taxon>Dothideomycetes</taxon>
        <taxon>Pleosporomycetidae</taxon>
        <taxon>Venturiales</taxon>
        <taxon>Venturiaceae</taxon>
        <taxon>Venturia</taxon>
    </lineage>
</organism>
<reference evidence="5 6" key="1">
    <citation type="submission" date="2018-12" db="EMBL/GenBank/DDBJ databases">
        <title>Venturia inaequalis Genome Resource.</title>
        <authorList>
            <person name="Lichtner F.J."/>
        </authorList>
    </citation>
    <scope>NUCLEOTIDE SEQUENCE [LARGE SCALE GENOMIC DNA]</scope>
    <source>
        <strain evidence="5 6">120213</strain>
        <strain evidence="3">Bline_iso_100314</strain>
        <strain evidence="4 7">DMI_063113</strain>
    </source>
</reference>
<comment type="caution">
    <text evidence="5">The sequence shown here is derived from an EMBL/GenBank/DDBJ whole genome shotgun (WGS) entry which is preliminary data.</text>
</comment>
<evidence type="ECO:0000256" key="1">
    <source>
        <dbReference type="ARBA" id="ARBA00022679"/>
    </source>
</evidence>
<dbReference type="EMBL" id="WNWR01000685">
    <property type="protein sequence ID" value="KAE9971244.1"/>
    <property type="molecule type" value="Genomic_DNA"/>
</dbReference>
<dbReference type="InterPro" id="IPR037143">
    <property type="entry name" value="4-PPantetheinyl_Trfase_dom_sf"/>
</dbReference>
<dbReference type="GO" id="GO:0008897">
    <property type="term" value="F:holo-[acyl-carrier-protein] synthase activity"/>
    <property type="evidence" value="ECO:0007669"/>
    <property type="project" value="InterPro"/>
</dbReference>
<dbReference type="Proteomes" id="UP000433883">
    <property type="component" value="Unassembled WGS sequence"/>
</dbReference>
<evidence type="ECO:0000313" key="5">
    <source>
        <dbReference type="EMBL" id="KAE9976373.1"/>
    </source>
</evidence>